<evidence type="ECO:0000313" key="1">
    <source>
        <dbReference type="EMBL" id="SJN17654.1"/>
    </source>
</evidence>
<accession>A0A1R4IDK5</accession>
<gene>
    <name evidence="1" type="ORF">FM104_01425</name>
</gene>
<reference evidence="1 2" key="1">
    <citation type="submission" date="2017-02" db="EMBL/GenBank/DDBJ databases">
        <authorList>
            <person name="Peterson S.W."/>
        </authorList>
    </citation>
    <scope>NUCLEOTIDE SEQUENCE [LARGE SCALE GENOMIC DNA]</scope>
    <source>
        <strain evidence="1 2">B Mb 05.01</strain>
    </source>
</reference>
<dbReference type="InterPro" id="IPR018561">
    <property type="entry name" value="AosR"/>
</dbReference>
<dbReference type="AlphaFoldDB" id="A0A1R4IDK5"/>
<sequence length="171" mass="19120">MSTGALALPLALIEGHHLLGLVDDYITLLDGTREDDPALERLTPRAYADDDAATLEFRQATRDDLLDRRLTDALEVRTSLEDFDIEIDPHSDAALREQMIHIEATAVDTWLRTLSTMRLVIASRLGIDRDDTHAPDDPRFGVYDWLGYRLDQLVLLADESASHGDPPPFTA</sequence>
<organism evidence="1 2">
    <name type="scientific">Microbacterium esteraromaticum</name>
    <dbReference type="NCBI Taxonomy" id="57043"/>
    <lineage>
        <taxon>Bacteria</taxon>
        <taxon>Bacillati</taxon>
        <taxon>Actinomycetota</taxon>
        <taxon>Actinomycetes</taxon>
        <taxon>Micrococcales</taxon>
        <taxon>Microbacteriaceae</taxon>
        <taxon>Microbacterium</taxon>
    </lineage>
</organism>
<evidence type="ECO:0000313" key="2">
    <source>
        <dbReference type="Proteomes" id="UP000196320"/>
    </source>
</evidence>
<dbReference type="RefSeq" id="WP_087129683.1">
    <property type="nucleotide sequence ID" value="NZ_FUKO01000006.1"/>
</dbReference>
<keyword evidence="2" id="KW-1185">Reference proteome</keyword>
<dbReference type="Pfam" id="PF09438">
    <property type="entry name" value="DUF2017"/>
    <property type="match status" value="1"/>
</dbReference>
<dbReference type="EMBL" id="FUKO01000006">
    <property type="protein sequence ID" value="SJN17654.1"/>
    <property type="molecule type" value="Genomic_DNA"/>
</dbReference>
<dbReference type="Proteomes" id="UP000196320">
    <property type="component" value="Unassembled WGS sequence"/>
</dbReference>
<proteinExistence type="predicted"/>
<protein>
    <submittedName>
        <fullName evidence="1">DUF2017 domain-containing protein</fullName>
    </submittedName>
</protein>
<name>A0A1R4IDK5_9MICO</name>
<dbReference type="OrthoDB" id="3268479at2"/>